<keyword evidence="6 8" id="KW-0472">Membrane</keyword>
<evidence type="ECO:0000259" key="9">
    <source>
        <dbReference type="Pfam" id="PF07885"/>
    </source>
</evidence>
<evidence type="ECO:0000256" key="4">
    <source>
        <dbReference type="ARBA" id="ARBA00022989"/>
    </source>
</evidence>
<sequence>MNSYGNIAPKTNEGKLATIVYALIGIPLMLMFLANTGYFFANCFRYIYRQCCGCSTTNGQHESNSGMHAPVDGSTSLTSADAMHGYHSHCRHHHNYHACHIALNEVGQNQGN</sequence>
<organism evidence="10 11">
    <name type="scientific">Leptotrombidium deliense</name>
    <dbReference type="NCBI Taxonomy" id="299467"/>
    <lineage>
        <taxon>Eukaryota</taxon>
        <taxon>Metazoa</taxon>
        <taxon>Ecdysozoa</taxon>
        <taxon>Arthropoda</taxon>
        <taxon>Chelicerata</taxon>
        <taxon>Arachnida</taxon>
        <taxon>Acari</taxon>
        <taxon>Acariformes</taxon>
        <taxon>Trombidiformes</taxon>
        <taxon>Prostigmata</taxon>
        <taxon>Anystina</taxon>
        <taxon>Parasitengona</taxon>
        <taxon>Trombiculoidea</taxon>
        <taxon>Trombiculidae</taxon>
        <taxon>Leptotrombidium</taxon>
    </lineage>
</organism>
<dbReference type="OrthoDB" id="297496at2759"/>
<dbReference type="PANTHER" id="PTHR11003:SF352">
    <property type="entry name" value="BCDNA.GH04802-RELATED"/>
    <property type="match status" value="1"/>
</dbReference>
<evidence type="ECO:0000256" key="1">
    <source>
        <dbReference type="ARBA" id="ARBA00004141"/>
    </source>
</evidence>
<dbReference type="EMBL" id="NCKV01004267">
    <property type="protein sequence ID" value="RWS24919.1"/>
    <property type="molecule type" value="Genomic_DNA"/>
</dbReference>
<keyword evidence="11" id="KW-1185">Reference proteome</keyword>
<evidence type="ECO:0000256" key="2">
    <source>
        <dbReference type="ARBA" id="ARBA00022448"/>
    </source>
</evidence>
<dbReference type="PANTHER" id="PTHR11003">
    <property type="entry name" value="POTASSIUM CHANNEL, SUBFAMILY K"/>
    <property type="match status" value="1"/>
</dbReference>
<dbReference type="InterPro" id="IPR003280">
    <property type="entry name" value="2pore_dom_K_chnl"/>
</dbReference>
<keyword evidence="3 8" id="KW-0812">Transmembrane</keyword>
<evidence type="ECO:0000313" key="11">
    <source>
        <dbReference type="Proteomes" id="UP000288716"/>
    </source>
</evidence>
<keyword evidence="2" id="KW-0813">Transport</keyword>
<evidence type="ECO:0000256" key="7">
    <source>
        <dbReference type="ARBA" id="ARBA00023303"/>
    </source>
</evidence>
<comment type="subcellular location">
    <subcellularLocation>
        <location evidence="1">Membrane</location>
        <topology evidence="1">Multi-pass membrane protein</topology>
    </subcellularLocation>
</comment>
<keyword evidence="7 10" id="KW-0407">Ion channel</keyword>
<dbReference type="AlphaFoldDB" id="A0A443SBJ9"/>
<dbReference type="VEuPathDB" id="VectorBase:LDEU007121"/>
<keyword evidence="5" id="KW-0406">Ion transport</keyword>
<feature type="non-terminal residue" evidence="10">
    <location>
        <position position="112"/>
    </location>
</feature>
<reference evidence="10 11" key="1">
    <citation type="journal article" date="2018" name="Gigascience">
        <title>Genomes of trombidid mites reveal novel predicted allergens and laterally-transferred genes associated with secondary metabolism.</title>
        <authorList>
            <person name="Dong X."/>
            <person name="Chaisiri K."/>
            <person name="Xia D."/>
            <person name="Armstrong S.D."/>
            <person name="Fang Y."/>
            <person name="Donnelly M.J."/>
            <person name="Kadowaki T."/>
            <person name="McGarry J.W."/>
            <person name="Darby A.C."/>
            <person name="Makepeace B.L."/>
        </authorList>
    </citation>
    <scope>NUCLEOTIDE SEQUENCE [LARGE SCALE GENOMIC DNA]</scope>
    <source>
        <strain evidence="10">UoL-UT</strain>
    </source>
</reference>
<evidence type="ECO:0000313" key="10">
    <source>
        <dbReference type="EMBL" id="RWS24919.1"/>
    </source>
</evidence>
<name>A0A443SBJ9_9ACAR</name>
<dbReference type="Pfam" id="PF07885">
    <property type="entry name" value="Ion_trans_2"/>
    <property type="match status" value="1"/>
</dbReference>
<evidence type="ECO:0000256" key="6">
    <source>
        <dbReference type="ARBA" id="ARBA00023136"/>
    </source>
</evidence>
<dbReference type="GO" id="GO:0015271">
    <property type="term" value="F:outward rectifier potassium channel activity"/>
    <property type="evidence" value="ECO:0007669"/>
    <property type="project" value="TreeGrafter"/>
</dbReference>
<comment type="caution">
    <text evidence="10">The sequence shown here is derived from an EMBL/GenBank/DDBJ whole genome shotgun (WGS) entry which is preliminary data.</text>
</comment>
<protein>
    <submittedName>
        <fullName evidence="10">TWiK family of potassium channels protein 18-like protein</fullName>
    </submittedName>
</protein>
<dbReference type="Proteomes" id="UP000288716">
    <property type="component" value="Unassembled WGS sequence"/>
</dbReference>
<evidence type="ECO:0000256" key="8">
    <source>
        <dbReference type="SAM" id="Phobius"/>
    </source>
</evidence>
<accession>A0A443SBJ9</accession>
<gene>
    <name evidence="10" type="ORF">B4U80_14868</name>
</gene>
<feature type="domain" description="Potassium channel" evidence="9">
    <location>
        <begin position="4"/>
        <end position="40"/>
    </location>
</feature>
<dbReference type="GO" id="GO:0022841">
    <property type="term" value="F:potassium ion leak channel activity"/>
    <property type="evidence" value="ECO:0007669"/>
    <property type="project" value="TreeGrafter"/>
</dbReference>
<evidence type="ECO:0000256" key="3">
    <source>
        <dbReference type="ARBA" id="ARBA00022692"/>
    </source>
</evidence>
<dbReference type="InterPro" id="IPR013099">
    <property type="entry name" value="K_chnl_dom"/>
</dbReference>
<dbReference type="GO" id="GO:0030322">
    <property type="term" value="P:stabilization of membrane potential"/>
    <property type="evidence" value="ECO:0007669"/>
    <property type="project" value="TreeGrafter"/>
</dbReference>
<dbReference type="GO" id="GO:0005886">
    <property type="term" value="C:plasma membrane"/>
    <property type="evidence" value="ECO:0007669"/>
    <property type="project" value="TreeGrafter"/>
</dbReference>
<keyword evidence="4 8" id="KW-1133">Transmembrane helix</keyword>
<proteinExistence type="predicted"/>
<dbReference type="STRING" id="299467.A0A443SBJ9"/>
<dbReference type="SUPFAM" id="SSF81324">
    <property type="entry name" value="Voltage-gated potassium channels"/>
    <property type="match status" value="1"/>
</dbReference>
<evidence type="ECO:0000256" key="5">
    <source>
        <dbReference type="ARBA" id="ARBA00023065"/>
    </source>
</evidence>
<dbReference type="Gene3D" id="1.10.287.70">
    <property type="match status" value="1"/>
</dbReference>
<feature type="transmembrane region" description="Helical" evidence="8">
    <location>
        <begin position="20"/>
        <end position="40"/>
    </location>
</feature>